<evidence type="ECO:0000256" key="9">
    <source>
        <dbReference type="ARBA" id="ARBA00023136"/>
    </source>
</evidence>
<dbReference type="PIRSF" id="PIRSF005784">
    <property type="entry name" value="Elect_transpt_RnfB"/>
    <property type="match status" value="1"/>
</dbReference>
<evidence type="ECO:0000256" key="4">
    <source>
        <dbReference type="ARBA" id="ARBA00022737"/>
    </source>
</evidence>
<keyword evidence="9 10" id="KW-0472">Membrane</keyword>
<accession>A0ABV2CLH9</accession>
<evidence type="ECO:0000313" key="13">
    <source>
        <dbReference type="EMBL" id="MET1488754.1"/>
    </source>
</evidence>
<dbReference type="SUPFAM" id="SSF54862">
    <property type="entry name" value="4Fe-4S ferredoxins"/>
    <property type="match status" value="1"/>
</dbReference>
<dbReference type="Proteomes" id="UP001548590">
    <property type="component" value="Unassembled WGS sequence"/>
</dbReference>
<feature type="binding site" evidence="10">
    <location>
        <position position="46"/>
    </location>
    <ligand>
        <name>[4Fe-4S] cluster</name>
        <dbReference type="ChEBI" id="CHEBI:49883"/>
        <label>1</label>
    </ligand>
</feature>
<evidence type="ECO:0000256" key="3">
    <source>
        <dbReference type="ARBA" id="ARBA00022723"/>
    </source>
</evidence>
<keyword evidence="6 10" id="KW-0249">Electron transport</keyword>
<comment type="function">
    <text evidence="10">Part of a membrane-bound complex that couples electron transfer with translocation of ions across the membrane.</text>
</comment>
<comment type="caution">
    <text evidence="13">The sequence shown here is derived from an EMBL/GenBank/DDBJ whole genome shotgun (WGS) entry which is preliminary data.</text>
</comment>
<dbReference type="InterPro" id="IPR010207">
    <property type="entry name" value="Elect_transpt_cplx_RnfB/RsxB"/>
</dbReference>
<dbReference type="InterPro" id="IPR017896">
    <property type="entry name" value="4Fe4S_Fe-S-bd"/>
</dbReference>
<evidence type="ECO:0000259" key="12">
    <source>
        <dbReference type="PROSITE" id="PS51656"/>
    </source>
</evidence>
<evidence type="ECO:0000313" key="14">
    <source>
        <dbReference type="Proteomes" id="UP001548590"/>
    </source>
</evidence>
<dbReference type="EMBL" id="JBEWLZ010000001">
    <property type="protein sequence ID" value="MET1488754.1"/>
    <property type="molecule type" value="Genomic_DNA"/>
</dbReference>
<comment type="subcellular location">
    <subcellularLocation>
        <location evidence="10">Cell inner membrane</location>
    </subcellularLocation>
</comment>
<feature type="binding site" evidence="10">
    <location>
        <position position="118"/>
    </location>
    <ligand>
        <name>[4Fe-4S] cluster</name>
        <dbReference type="ChEBI" id="CHEBI:49883"/>
        <label>3</label>
    </ligand>
</feature>
<dbReference type="Pfam" id="PF04060">
    <property type="entry name" value="FeS"/>
    <property type="match status" value="1"/>
</dbReference>
<evidence type="ECO:0000259" key="11">
    <source>
        <dbReference type="PROSITE" id="PS51379"/>
    </source>
</evidence>
<feature type="binding site" evidence="10">
    <location>
        <position position="49"/>
    </location>
    <ligand>
        <name>[4Fe-4S] cluster</name>
        <dbReference type="ChEBI" id="CHEBI:49883"/>
        <label>1</label>
    </ligand>
</feature>
<protein>
    <recommendedName>
        <fullName evidence="10">Ion-translocating oxidoreductase complex subunit B</fullName>
        <ecNumber evidence="10">7.-.-.-</ecNumber>
    </recommendedName>
    <alternativeName>
        <fullName evidence="10">Rnf electron transport complex subunit B</fullName>
    </alternativeName>
</protein>
<dbReference type="Gene3D" id="1.10.15.40">
    <property type="entry name" value="Electron transport complex subunit B, putative Fe-S cluster"/>
    <property type="match status" value="1"/>
</dbReference>
<keyword evidence="8 10" id="KW-0411">Iron-sulfur</keyword>
<organism evidence="13 14">
    <name type="scientific">Uliginosibacterium paludis</name>
    <dbReference type="NCBI Taxonomy" id="1615952"/>
    <lineage>
        <taxon>Bacteria</taxon>
        <taxon>Pseudomonadati</taxon>
        <taxon>Pseudomonadota</taxon>
        <taxon>Betaproteobacteria</taxon>
        <taxon>Rhodocyclales</taxon>
        <taxon>Zoogloeaceae</taxon>
        <taxon>Uliginosibacterium</taxon>
    </lineage>
</organism>
<feature type="binding site" evidence="10">
    <location>
        <position position="141"/>
    </location>
    <ligand>
        <name>[4Fe-4S] cluster</name>
        <dbReference type="ChEBI" id="CHEBI:49883"/>
        <label>3</label>
    </ligand>
</feature>
<keyword evidence="1 10" id="KW-0813">Transport</keyword>
<evidence type="ECO:0000256" key="8">
    <source>
        <dbReference type="ARBA" id="ARBA00023014"/>
    </source>
</evidence>
<comment type="subunit">
    <text evidence="10">The complex is composed of six subunits: RnfA, RnfB, RnfC, RnfD, RnfE and RnfG.</text>
</comment>
<dbReference type="PROSITE" id="PS00198">
    <property type="entry name" value="4FE4S_FER_1"/>
    <property type="match status" value="1"/>
</dbReference>
<feature type="binding site" evidence="10">
    <location>
        <position position="71"/>
    </location>
    <ligand>
        <name>[4Fe-4S] cluster</name>
        <dbReference type="ChEBI" id="CHEBI:49883"/>
        <label>1</label>
    </ligand>
</feature>
<feature type="region of interest" description="Hydrophobic" evidence="10">
    <location>
        <begin position="1"/>
        <end position="23"/>
    </location>
</feature>
<evidence type="ECO:0000256" key="1">
    <source>
        <dbReference type="ARBA" id="ARBA00022448"/>
    </source>
</evidence>
<keyword evidence="14" id="KW-1185">Reference proteome</keyword>
<comment type="cofactor">
    <cofactor evidence="10">
        <name>[4Fe-4S] cluster</name>
        <dbReference type="ChEBI" id="CHEBI:49883"/>
    </cofactor>
    <text evidence="10">Binds 3 [4Fe-4S] clusters.</text>
</comment>
<dbReference type="RefSeq" id="WP_345927150.1">
    <property type="nucleotide sequence ID" value="NZ_JBDIVF010000003.1"/>
</dbReference>
<feature type="binding site" evidence="10">
    <location>
        <position position="114"/>
    </location>
    <ligand>
        <name>[4Fe-4S] cluster</name>
        <dbReference type="ChEBI" id="CHEBI:49883"/>
        <label>2</label>
    </ligand>
</feature>
<feature type="domain" description="4Fe-4S ferredoxin-type" evidence="11">
    <location>
        <begin position="96"/>
        <end position="128"/>
    </location>
</feature>
<feature type="binding site" evidence="10">
    <location>
        <position position="54"/>
    </location>
    <ligand>
        <name>[4Fe-4S] cluster</name>
        <dbReference type="ChEBI" id="CHEBI:49883"/>
        <label>1</label>
    </ligand>
</feature>
<dbReference type="PROSITE" id="PS51379">
    <property type="entry name" value="4FE4S_FER_2"/>
    <property type="match status" value="2"/>
</dbReference>
<keyword evidence="3 10" id="KW-0479">Metal-binding</keyword>
<comment type="similarity">
    <text evidence="10">Belongs to the 4Fe4S bacterial-type ferredoxin family. RnfB subfamily.</text>
</comment>
<keyword evidence="5 10" id="KW-1278">Translocase</keyword>
<dbReference type="PANTHER" id="PTHR43560:SF1">
    <property type="entry name" value="ION-TRANSLOCATING OXIDOREDUCTASE COMPLEX SUBUNIT B"/>
    <property type="match status" value="1"/>
</dbReference>
<dbReference type="PANTHER" id="PTHR43560">
    <property type="entry name" value="ION-TRANSLOCATING OXIDOREDUCTASE COMPLEX SUBUNIT B"/>
    <property type="match status" value="1"/>
</dbReference>
<proteinExistence type="inferred from homology"/>
<evidence type="ECO:0000256" key="10">
    <source>
        <dbReference type="HAMAP-Rule" id="MF_00463"/>
    </source>
</evidence>
<comment type="caution">
    <text evidence="10">Lacks conserved residue(s) required for the propagation of feature annotation.</text>
</comment>
<keyword evidence="2 10" id="KW-0004">4Fe-4S</keyword>
<keyword evidence="4 10" id="KW-0677">Repeat</keyword>
<keyword evidence="7 10" id="KW-0408">Iron</keyword>
<dbReference type="Pfam" id="PF14697">
    <property type="entry name" value="Fer4_21"/>
    <property type="match status" value="1"/>
</dbReference>
<dbReference type="InterPro" id="IPR017900">
    <property type="entry name" value="4Fe4S_Fe_S_CS"/>
</dbReference>
<feature type="binding site" evidence="10">
    <location>
        <position position="138"/>
    </location>
    <ligand>
        <name>[4Fe-4S] cluster</name>
        <dbReference type="ChEBI" id="CHEBI:49883"/>
        <label>3</label>
    </ligand>
</feature>
<name>A0ABV2CLH9_9RHOO</name>
<evidence type="ECO:0000256" key="2">
    <source>
        <dbReference type="ARBA" id="ARBA00022485"/>
    </source>
</evidence>
<dbReference type="InterPro" id="IPR050395">
    <property type="entry name" value="4Fe4S_Ferredoxin_RnfB"/>
</dbReference>
<dbReference type="InterPro" id="IPR007202">
    <property type="entry name" value="4Fe-4S_dom"/>
</dbReference>
<feature type="binding site" evidence="10">
    <location>
        <position position="108"/>
    </location>
    <ligand>
        <name>[4Fe-4S] cluster</name>
        <dbReference type="ChEBI" id="CHEBI:49883"/>
        <label>2</label>
    </ligand>
</feature>
<dbReference type="Gene3D" id="3.30.70.20">
    <property type="match status" value="1"/>
</dbReference>
<keyword evidence="10" id="KW-0997">Cell inner membrane</keyword>
<feature type="binding site" evidence="10">
    <location>
        <position position="144"/>
    </location>
    <ligand>
        <name>[4Fe-4S] cluster</name>
        <dbReference type="ChEBI" id="CHEBI:49883"/>
        <label>3</label>
    </ligand>
</feature>
<dbReference type="PROSITE" id="PS51656">
    <property type="entry name" value="4FE4S"/>
    <property type="match status" value="1"/>
</dbReference>
<dbReference type="NCBIfam" id="TIGR01944">
    <property type="entry name" value="rnfB"/>
    <property type="match status" value="1"/>
</dbReference>
<feature type="binding site" evidence="10">
    <location>
        <position position="148"/>
    </location>
    <ligand>
        <name>[4Fe-4S] cluster</name>
        <dbReference type="ChEBI" id="CHEBI:49883"/>
        <label>2</label>
    </ligand>
</feature>
<feature type="binding site" evidence="10">
    <location>
        <position position="111"/>
    </location>
    <ligand>
        <name>[4Fe-4S] cluster</name>
        <dbReference type="ChEBI" id="CHEBI:49883"/>
        <label>2</label>
    </ligand>
</feature>
<feature type="domain" description="4Fe-4S ferredoxin-type" evidence="11">
    <location>
        <begin position="129"/>
        <end position="158"/>
    </location>
</feature>
<evidence type="ECO:0000256" key="6">
    <source>
        <dbReference type="ARBA" id="ARBA00022982"/>
    </source>
</evidence>
<reference evidence="13 14" key="1">
    <citation type="submission" date="2024-07" db="EMBL/GenBank/DDBJ databases">
        <title>Uliginosibacterium paludis KCTC:42655.</title>
        <authorList>
            <person name="Kim M.K."/>
        </authorList>
    </citation>
    <scope>NUCLEOTIDE SEQUENCE [LARGE SCALE GENOMIC DNA]</scope>
    <source>
        <strain evidence="13 14">KCTC 42655</strain>
    </source>
</reference>
<evidence type="ECO:0000256" key="7">
    <source>
        <dbReference type="ARBA" id="ARBA00023004"/>
    </source>
</evidence>
<dbReference type="EC" id="7.-.-.-" evidence="10"/>
<gene>
    <name evidence="10" type="primary">rnfB</name>
    <name evidence="13" type="ORF">ABVT11_02860</name>
</gene>
<feature type="domain" description="4Fe-4S" evidence="12">
    <location>
        <begin position="29"/>
        <end position="88"/>
    </location>
</feature>
<evidence type="ECO:0000256" key="5">
    <source>
        <dbReference type="ARBA" id="ARBA00022967"/>
    </source>
</evidence>
<sequence>MLTAVISLAAIGSGLGLALGFASRKFHVEGNSIVAEIQAMLPAANCGQCGFPGCAGAAEAIVAGTAAPTCCPPGGKLVAQNIADHLGITLAAGDDMRPVIACVHNHLCIGCTKCIKFCPSDAIIGATKQLHAVMEEACTGCRQCSEKCPTGAIEMMELPQSIQNWVMPQPTQYS</sequence>
<dbReference type="InterPro" id="IPR016463">
    <property type="entry name" value="RnfB/RsxB_Proteobac"/>
</dbReference>
<dbReference type="HAMAP" id="MF_00463">
    <property type="entry name" value="RsxB_RnfB"/>
    <property type="match status" value="1"/>
</dbReference>
<keyword evidence="10" id="KW-1003">Cell membrane</keyword>